<dbReference type="EMBL" id="AP009384">
    <property type="protein sequence ID" value="BAF90245.1"/>
    <property type="molecule type" value="Genomic_DNA"/>
</dbReference>
<dbReference type="KEGG" id="azc:AZC_4247"/>
<dbReference type="STRING" id="438753.AZC_4247"/>
<dbReference type="Pfam" id="PF02566">
    <property type="entry name" value="OsmC"/>
    <property type="match status" value="1"/>
</dbReference>
<sequence>MAHVYTATVRWERGEDVFTDGRYSRAHRLIFDGLEVPGSSAPASVRVPLSREDALDPEEAVVGALSSCHMLFFLDFARRAGLRVDSYTDAAVGEMAPNDKGKLFLARITLNPAVAFSGDKTPTAEEVEALHHRAHEECYIANSLRGEVVLAPTFSMA</sequence>
<reference evidence="1 2" key="5">
    <citation type="journal article" date="2010" name="Appl. Environ. Microbiol.">
        <title>phrR-like gene praR of Azorhizobium caulinodans ORS571 is essential for symbiosis with Sesbania rostrata and is involved in expression of reb genes.</title>
        <authorList>
            <person name="Akiba N."/>
            <person name="Aono T."/>
            <person name="Toyazaki H."/>
            <person name="Sato S."/>
            <person name="Oyaizu H."/>
        </authorList>
    </citation>
    <scope>NUCLEOTIDE SEQUENCE [LARGE SCALE GENOMIC DNA]</scope>
    <source>
        <strain evidence="2">ATCC 43989 / DSM 5975 / JCM 20966 / LMG 6465 / NBRC 14845 / NCIMB 13405 / ORS 571</strain>
    </source>
</reference>
<accession>A8HT26</accession>
<dbReference type="HOGENOM" id="CLU_105860_0_0_5"/>
<reference evidence="2" key="2">
    <citation type="submission" date="2007-04" db="EMBL/GenBank/DDBJ databases">
        <title>Complete genome sequence of the nitrogen-fixing bacterium Azorhizobium caulinodans ORS571.</title>
        <authorList>
            <person name="Lee K.B."/>
            <person name="Backer P.D."/>
            <person name="Aono T."/>
            <person name="Liu C.T."/>
            <person name="Suzuki S."/>
            <person name="Suzuki T."/>
            <person name="Kaneko T."/>
            <person name="Yamada M."/>
            <person name="Tabata S."/>
            <person name="Kupfer D.M."/>
            <person name="Najar F.Z."/>
            <person name="Wiley G.B."/>
            <person name="Roe B."/>
            <person name="Binnewies T."/>
            <person name="Ussery D."/>
            <person name="Vereecke D."/>
            <person name="Gevers D."/>
            <person name="Holsters M."/>
            <person name="Oyaizu H."/>
        </authorList>
    </citation>
    <scope>NUCLEOTIDE SEQUENCE [LARGE SCALE GENOMIC DNA]</scope>
    <source>
        <strain evidence="2">ATCC 43989 / DSM 5975 / JCM 20966 / LMG 6465 / NBRC 14845 / NCIMB 13405 / ORS 571</strain>
    </source>
</reference>
<dbReference type="PANTHER" id="PTHR42830:SF2">
    <property type="entry name" value="OSMC_OHR FAMILY PROTEIN"/>
    <property type="match status" value="1"/>
</dbReference>
<evidence type="ECO:0008006" key="3">
    <source>
        <dbReference type="Google" id="ProtNLM"/>
    </source>
</evidence>
<dbReference type="InterPro" id="IPR052707">
    <property type="entry name" value="OsmC_Ohr_Peroxiredoxin"/>
</dbReference>
<dbReference type="InterPro" id="IPR015946">
    <property type="entry name" value="KH_dom-like_a/b"/>
</dbReference>
<keyword evidence="2" id="KW-1185">Reference proteome</keyword>
<evidence type="ECO:0000313" key="1">
    <source>
        <dbReference type="EMBL" id="BAF90245.1"/>
    </source>
</evidence>
<protein>
    <recommendedName>
        <fullName evidence="3">OsmC-like protein</fullName>
    </recommendedName>
</protein>
<dbReference type="RefSeq" id="WP_012172767.1">
    <property type="nucleotide sequence ID" value="NC_009937.1"/>
</dbReference>
<dbReference type="eggNOG" id="COG1764">
    <property type="taxonomic scope" value="Bacteria"/>
</dbReference>
<dbReference type="Gene3D" id="3.30.300.20">
    <property type="match status" value="1"/>
</dbReference>
<dbReference type="AlphaFoldDB" id="A8HT26"/>
<dbReference type="InterPro" id="IPR003718">
    <property type="entry name" value="OsmC/Ohr_fam"/>
</dbReference>
<reference evidence="1 2" key="1">
    <citation type="journal article" date="2007" name="Appl. Environ. Microbiol.">
        <title>Rhizobial factors required for stem nodule maturation and maintenance in Sesbania rostrata-Azorhizobium caulinodans ORS571 symbiosis.</title>
        <authorList>
            <person name="Suzuki S."/>
            <person name="Aono T."/>
            <person name="Lee KB."/>
            <person name="Suzuki T."/>
            <person name="Liu CT."/>
            <person name="Miwa H."/>
            <person name="Wakao S."/>
            <person name="Iki T."/>
            <person name="Oyaizu H."/>
        </authorList>
    </citation>
    <scope>NUCLEOTIDE SEQUENCE [LARGE SCALE GENOMIC DNA]</scope>
    <source>
        <strain evidence="2">ATCC 43989 / DSM 5975 / JCM 20966 / LMG 6465 / NBRC 14845 / NCIMB 13405 / ORS 571</strain>
    </source>
</reference>
<dbReference type="SUPFAM" id="SSF82784">
    <property type="entry name" value="OsmC-like"/>
    <property type="match status" value="1"/>
</dbReference>
<gene>
    <name evidence="1" type="ordered locus">AZC_4247</name>
</gene>
<reference evidence="1 2" key="4">
    <citation type="journal article" date="2009" name="Appl. Environ. Microbiol.">
        <title>Comparative genome-wide transcriptional profiling of Azorhizobium caulinodans ORS571 grown under free-living and symbiotic conditions.</title>
        <authorList>
            <person name="Tsukada S."/>
            <person name="Aono T."/>
            <person name="Akiba N."/>
            <person name="Lee KB."/>
            <person name="Liu CT."/>
            <person name="Toyazaki H."/>
            <person name="Oyaizu H."/>
        </authorList>
    </citation>
    <scope>NUCLEOTIDE SEQUENCE [LARGE SCALE GENOMIC DNA]</scope>
    <source>
        <strain evidence="2">ATCC 43989 / DSM 5975 / JCM 20966 / LMG 6465 / NBRC 14845 / NCIMB 13405 / ORS 571</strain>
    </source>
</reference>
<dbReference type="Proteomes" id="UP000000270">
    <property type="component" value="Chromosome"/>
</dbReference>
<dbReference type="InterPro" id="IPR036102">
    <property type="entry name" value="OsmC/Ohrsf"/>
</dbReference>
<organism evidence="1 2">
    <name type="scientific">Azorhizobium caulinodans (strain ATCC 43989 / DSM 5975 / JCM 20966 / LMG 6465 / NBRC 14845 / NCIMB 13405 / ORS 571)</name>
    <dbReference type="NCBI Taxonomy" id="438753"/>
    <lineage>
        <taxon>Bacteria</taxon>
        <taxon>Pseudomonadati</taxon>
        <taxon>Pseudomonadota</taxon>
        <taxon>Alphaproteobacteria</taxon>
        <taxon>Hyphomicrobiales</taxon>
        <taxon>Xanthobacteraceae</taxon>
        <taxon>Azorhizobium</taxon>
    </lineage>
</organism>
<proteinExistence type="predicted"/>
<name>A8HT26_AZOC5</name>
<evidence type="ECO:0000313" key="2">
    <source>
        <dbReference type="Proteomes" id="UP000000270"/>
    </source>
</evidence>
<reference evidence="1 2" key="3">
    <citation type="journal article" date="2008" name="BMC Genomics">
        <title>The genome of the versatile nitrogen fixer Azorhizobium caulinodans ORS571.</title>
        <authorList>
            <person name="Lee KB."/>
            <person name="Backer P.D."/>
            <person name="Aono T."/>
            <person name="Liu CT."/>
            <person name="Suzuki S."/>
            <person name="Suzuki T."/>
            <person name="Kaneko T."/>
            <person name="Yamada M."/>
            <person name="Tabata S."/>
            <person name="Kupfer D.M."/>
            <person name="Najar F.Z."/>
            <person name="Wiley G.B."/>
            <person name="Roe B."/>
            <person name="Binnewies T.T."/>
            <person name="Ussery D.W."/>
            <person name="D'Haeze W."/>
            <person name="Herder J.D."/>
            <person name="Gevers D."/>
            <person name="Vereecke D."/>
            <person name="Holsters M."/>
            <person name="Oyaizu H."/>
        </authorList>
    </citation>
    <scope>NUCLEOTIDE SEQUENCE [LARGE SCALE GENOMIC DNA]</scope>
    <source>
        <strain evidence="2">ATCC 43989 / DSM 5975 / JCM 20966 / LMG 6465 / NBRC 14845 / NCIMB 13405 / ORS 571</strain>
    </source>
</reference>
<reference evidence="1 2" key="6">
    <citation type="journal article" date="2011" name="Appl. Environ. Microbiol.">
        <title>Involvement of the azorhizobial chromosome partition gene (parA) in the onset of bacteroid differentiation during Sesbania rostrata stem nodule development.</title>
        <authorList>
            <person name="Liu CT."/>
            <person name="Lee KB."/>
            <person name="Wang YS."/>
            <person name="Peng MH."/>
            <person name="Lee KT."/>
            <person name="Suzuki S."/>
            <person name="Suzuki T."/>
            <person name="Oyaizu H."/>
        </authorList>
    </citation>
    <scope>NUCLEOTIDE SEQUENCE [LARGE SCALE GENOMIC DNA]</scope>
    <source>
        <strain evidence="2">ATCC 43989 / DSM 5975 / JCM 20966 / LMG 6465 / NBRC 14845 / NCIMB 13405 / ORS 571</strain>
    </source>
</reference>
<dbReference type="PANTHER" id="PTHR42830">
    <property type="entry name" value="OSMOTICALLY INDUCIBLE FAMILY PROTEIN"/>
    <property type="match status" value="1"/>
</dbReference>